<dbReference type="SUPFAM" id="SSF88946">
    <property type="entry name" value="Sigma2 domain of RNA polymerase sigma factors"/>
    <property type="match status" value="1"/>
</dbReference>
<keyword evidence="3" id="KW-0731">Sigma factor</keyword>
<feature type="domain" description="RNA polymerase sigma factor 70 region 4 type 2" evidence="6">
    <location>
        <begin position="119"/>
        <end position="170"/>
    </location>
</feature>
<evidence type="ECO:0000256" key="2">
    <source>
        <dbReference type="ARBA" id="ARBA00023015"/>
    </source>
</evidence>
<keyword evidence="2" id="KW-0805">Transcription regulation</keyword>
<dbReference type="Gene3D" id="1.10.1740.10">
    <property type="match status" value="1"/>
</dbReference>
<organism evidence="7 8">
    <name type="scientific">Eubacterium album</name>
    <dbReference type="NCBI Taxonomy" id="2978477"/>
    <lineage>
        <taxon>Bacteria</taxon>
        <taxon>Bacillati</taxon>
        <taxon>Bacillota</taxon>
        <taxon>Clostridia</taxon>
        <taxon>Eubacteriales</taxon>
        <taxon>Eubacteriaceae</taxon>
        <taxon>Eubacterium</taxon>
    </lineage>
</organism>
<reference evidence="7" key="1">
    <citation type="submission" date="2022-09" db="EMBL/GenBank/DDBJ databases">
        <title>Eubacterium sp. LFL-14 isolated from human feces.</title>
        <authorList>
            <person name="Liu F."/>
        </authorList>
    </citation>
    <scope>NUCLEOTIDE SEQUENCE</scope>
    <source>
        <strain evidence="7">LFL-14</strain>
    </source>
</reference>
<keyword evidence="4" id="KW-0804">Transcription</keyword>
<evidence type="ECO:0000313" key="7">
    <source>
        <dbReference type="EMBL" id="MCT7399181.1"/>
    </source>
</evidence>
<sequence>MNYEINDVEKAKVGNKTAFENLYSAVYRDLYKFAFYTIGNSEQAKDAVSETFLDAYKGIGKLKNTDKFDIWIIKILSGKCKRQMREKYDKVTIQNPKVIQFDELTGVEGKTDNKEEKIDLERAMSILNKTDRMIVTLCIIEGYKSEEVGKILHIKSSTIRSKLNRSLNKLKKYLED</sequence>
<comment type="similarity">
    <text evidence="1">Belongs to the sigma-70 factor family. ECF subfamily.</text>
</comment>
<dbReference type="InterPro" id="IPR007627">
    <property type="entry name" value="RNA_pol_sigma70_r2"/>
</dbReference>
<dbReference type="InterPro" id="IPR039425">
    <property type="entry name" value="RNA_pol_sigma-70-like"/>
</dbReference>
<evidence type="ECO:0000256" key="3">
    <source>
        <dbReference type="ARBA" id="ARBA00023082"/>
    </source>
</evidence>
<proteinExistence type="inferred from homology"/>
<evidence type="ECO:0000259" key="5">
    <source>
        <dbReference type="Pfam" id="PF04542"/>
    </source>
</evidence>
<dbReference type="NCBIfam" id="TIGR02937">
    <property type="entry name" value="sigma70-ECF"/>
    <property type="match status" value="1"/>
</dbReference>
<feature type="domain" description="RNA polymerase sigma-70 region 2" evidence="5">
    <location>
        <begin position="22"/>
        <end position="86"/>
    </location>
</feature>
<dbReference type="InterPro" id="IPR014284">
    <property type="entry name" value="RNA_pol_sigma-70_dom"/>
</dbReference>
<dbReference type="InterPro" id="IPR013249">
    <property type="entry name" value="RNA_pol_sigma70_r4_t2"/>
</dbReference>
<name>A0ABT2M2R6_9FIRM</name>
<evidence type="ECO:0000313" key="8">
    <source>
        <dbReference type="Proteomes" id="UP001431199"/>
    </source>
</evidence>
<dbReference type="Gene3D" id="1.10.10.10">
    <property type="entry name" value="Winged helix-like DNA-binding domain superfamily/Winged helix DNA-binding domain"/>
    <property type="match status" value="1"/>
</dbReference>
<dbReference type="Pfam" id="PF08281">
    <property type="entry name" value="Sigma70_r4_2"/>
    <property type="match status" value="1"/>
</dbReference>
<gene>
    <name evidence="7" type="ORF">N5B56_08830</name>
</gene>
<dbReference type="Pfam" id="PF04542">
    <property type="entry name" value="Sigma70_r2"/>
    <property type="match status" value="1"/>
</dbReference>
<dbReference type="CDD" id="cd06171">
    <property type="entry name" value="Sigma70_r4"/>
    <property type="match status" value="1"/>
</dbReference>
<dbReference type="InterPro" id="IPR013324">
    <property type="entry name" value="RNA_pol_sigma_r3/r4-like"/>
</dbReference>
<protein>
    <submittedName>
        <fullName evidence="7">Sigma-70 family RNA polymerase sigma factor</fullName>
    </submittedName>
</protein>
<evidence type="ECO:0000256" key="1">
    <source>
        <dbReference type="ARBA" id="ARBA00010641"/>
    </source>
</evidence>
<comment type="caution">
    <text evidence="7">The sequence shown here is derived from an EMBL/GenBank/DDBJ whole genome shotgun (WGS) entry which is preliminary data.</text>
</comment>
<dbReference type="Proteomes" id="UP001431199">
    <property type="component" value="Unassembled WGS sequence"/>
</dbReference>
<dbReference type="InterPro" id="IPR013325">
    <property type="entry name" value="RNA_pol_sigma_r2"/>
</dbReference>
<dbReference type="RefSeq" id="WP_260978761.1">
    <property type="nucleotide sequence ID" value="NZ_JAODBU010000008.1"/>
</dbReference>
<dbReference type="EMBL" id="JAODBU010000008">
    <property type="protein sequence ID" value="MCT7399181.1"/>
    <property type="molecule type" value="Genomic_DNA"/>
</dbReference>
<dbReference type="InterPro" id="IPR036388">
    <property type="entry name" value="WH-like_DNA-bd_sf"/>
</dbReference>
<accession>A0ABT2M2R6</accession>
<evidence type="ECO:0000256" key="4">
    <source>
        <dbReference type="ARBA" id="ARBA00023163"/>
    </source>
</evidence>
<dbReference type="SUPFAM" id="SSF88659">
    <property type="entry name" value="Sigma3 and sigma4 domains of RNA polymerase sigma factors"/>
    <property type="match status" value="1"/>
</dbReference>
<dbReference type="PANTHER" id="PTHR43133:SF51">
    <property type="entry name" value="RNA POLYMERASE SIGMA FACTOR"/>
    <property type="match status" value="1"/>
</dbReference>
<keyword evidence="8" id="KW-1185">Reference proteome</keyword>
<evidence type="ECO:0000259" key="6">
    <source>
        <dbReference type="Pfam" id="PF08281"/>
    </source>
</evidence>
<dbReference type="PANTHER" id="PTHR43133">
    <property type="entry name" value="RNA POLYMERASE ECF-TYPE SIGMA FACTO"/>
    <property type="match status" value="1"/>
</dbReference>